<feature type="active site" evidence="23">
    <location>
        <position position="16"/>
    </location>
</feature>
<comment type="function">
    <text evidence="2 22">Cell wall formation.</text>
</comment>
<dbReference type="AlphaFoldDB" id="A0A2A9HHB3"/>
<dbReference type="PROSITE" id="PS00844">
    <property type="entry name" value="DALA_DALA_LIGASE_2"/>
    <property type="match status" value="1"/>
</dbReference>
<feature type="binding site" evidence="24">
    <location>
        <begin position="211"/>
        <end position="218"/>
    </location>
    <ligand>
        <name>ATP</name>
        <dbReference type="ChEBI" id="CHEBI:30616"/>
    </ligand>
</feature>
<evidence type="ECO:0000256" key="9">
    <source>
        <dbReference type="ARBA" id="ARBA00022723"/>
    </source>
</evidence>
<dbReference type="InterPro" id="IPR013815">
    <property type="entry name" value="ATP_grasp_subdomain_1"/>
</dbReference>
<evidence type="ECO:0000256" key="4">
    <source>
        <dbReference type="ARBA" id="ARBA00004752"/>
    </source>
</evidence>
<dbReference type="PROSITE" id="PS00843">
    <property type="entry name" value="DALA_DALA_LIGASE_1"/>
    <property type="match status" value="1"/>
</dbReference>
<accession>A0A2A9HHB3</accession>
<dbReference type="HAMAP" id="MF_00047">
    <property type="entry name" value="Dala_Dala_lig"/>
    <property type="match status" value="1"/>
</dbReference>
<comment type="caution">
    <text evidence="28">The sequence shown here is derived from an EMBL/GenBank/DDBJ whole genome shotgun (WGS) entry which is preliminary data.</text>
</comment>
<dbReference type="InterPro" id="IPR016185">
    <property type="entry name" value="PreATP-grasp_dom_sf"/>
</dbReference>
<evidence type="ECO:0000256" key="15">
    <source>
        <dbReference type="ARBA" id="ARBA00023211"/>
    </source>
</evidence>
<comment type="similarity">
    <text evidence="5 22">Belongs to the D-alanine--D-alanine ligase family.</text>
</comment>
<dbReference type="PIRSF" id="PIRSF039102">
    <property type="entry name" value="Ddl/VanB"/>
    <property type="match status" value="1"/>
</dbReference>
<evidence type="ECO:0000256" key="23">
    <source>
        <dbReference type="PIRSR" id="PIRSR039102-1"/>
    </source>
</evidence>
<gene>
    <name evidence="22" type="primary">ddl</name>
    <name evidence="28" type="ORF">A9A59_1422</name>
</gene>
<proteinExistence type="inferred from homology"/>
<evidence type="ECO:0000256" key="22">
    <source>
        <dbReference type="HAMAP-Rule" id="MF_00047"/>
    </source>
</evidence>
<evidence type="ECO:0000313" key="29">
    <source>
        <dbReference type="Proteomes" id="UP000223071"/>
    </source>
</evidence>
<dbReference type="GO" id="GO:0046872">
    <property type="term" value="F:metal ion binding"/>
    <property type="evidence" value="ECO:0007669"/>
    <property type="project" value="UniProtKB-KW"/>
</dbReference>
<keyword evidence="12 25" id="KW-0460">Magnesium</keyword>
<keyword evidence="16 22" id="KW-0961">Cell wall biogenesis/degradation</keyword>
<dbReference type="InterPro" id="IPR005905">
    <property type="entry name" value="D_ala_D_ala"/>
</dbReference>
<comment type="cofactor">
    <cofactor evidence="1">
        <name>Mn(2+)</name>
        <dbReference type="ChEBI" id="CHEBI:29035"/>
    </cofactor>
</comment>
<keyword evidence="8 22" id="KW-0436">Ligase</keyword>
<keyword evidence="29" id="KW-1185">Reference proteome</keyword>
<dbReference type="EMBL" id="PDJQ01000001">
    <property type="protein sequence ID" value="PFG74209.1"/>
    <property type="molecule type" value="Genomic_DNA"/>
</dbReference>
<evidence type="ECO:0000256" key="24">
    <source>
        <dbReference type="PIRSR" id="PIRSR039102-2"/>
    </source>
</evidence>
<evidence type="ECO:0000256" key="11">
    <source>
        <dbReference type="ARBA" id="ARBA00022840"/>
    </source>
</evidence>
<keyword evidence="13 22" id="KW-0133">Cell shape</keyword>
<dbReference type="GO" id="GO:0071555">
    <property type="term" value="P:cell wall organization"/>
    <property type="evidence" value="ECO:0007669"/>
    <property type="project" value="UniProtKB-KW"/>
</dbReference>
<evidence type="ECO:0000259" key="27">
    <source>
        <dbReference type="PROSITE" id="PS50975"/>
    </source>
</evidence>
<feature type="active site" evidence="23">
    <location>
        <position position="316"/>
    </location>
</feature>
<dbReference type="InterPro" id="IPR011095">
    <property type="entry name" value="Dala_Dala_lig_C"/>
</dbReference>
<keyword evidence="7 22" id="KW-0963">Cytoplasm</keyword>
<evidence type="ECO:0000256" key="3">
    <source>
        <dbReference type="ARBA" id="ARBA00004496"/>
    </source>
</evidence>
<protein>
    <recommendedName>
        <fullName evidence="19 22">D-alanine--D-alanine ligase</fullName>
        <ecNumber evidence="6 22">6.3.2.4</ecNumber>
    </recommendedName>
    <alternativeName>
        <fullName evidence="21 22">D-Ala-D-Ala ligase</fullName>
    </alternativeName>
    <alternativeName>
        <fullName evidence="20 22">D-alanylalanine synthetase</fullName>
    </alternativeName>
</protein>
<comment type="pathway">
    <text evidence="4 22">Cell wall biogenesis; peptidoglycan biosynthesis.</text>
</comment>
<comment type="catalytic activity">
    <reaction evidence="17 22">
        <text>2 D-alanine + ATP = D-alanyl-D-alanine + ADP + phosphate + H(+)</text>
        <dbReference type="Rhea" id="RHEA:11224"/>
        <dbReference type="ChEBI" id="CHEBI:15378"/>
        <dbReference type="ChEBI" id="CHEBI:30616"/>
        <dbReference type="ChEBI" id="CHEBI:43474"/>
        <dbReference type="ChEBI" id="CHEBI:57416"/>
        <dbReference type="ChEBI" id="CHEBI:57822"/>
        <dbReference type="ChEBI" id="CHEBI:456216"/>
        <dbReference type="EC" id="6.3.2.4"/>
    </reaction>
</comment>
<dbReference type="PROSITE" id="PS50975">
    <property type="entry name" value="ATP_GRASP"/>
    <property type="match status" value="1"/>
</dbReference>
<dbReference type="GO" id="GO:0008360">
    <property type="term" value="P:regulation of cell shape"/>
    <property type="evidence" value="ECO:0007669"/>
    <property type="project" value="UniProtKB-KW"/>
</dbReference>
<evidence type="ECO:0000256" key="5">
    <source>
        <dbReference type="ARBA" id="ARBA00010871"/>
    </source>
</evidence>
<dbReference type="GO" id="GO:0008716">
    <property type="term" value="F:D-alanine-D-alanine ligase activity"/>
    <property type="evidence" value="ECO:0007669"/>
    <property type="project" value="UniProtKB-UniRule"/>
</dbReference>
<evidence type="ECO:0000256" key="26">
    <source>
        <dbReference type="PROSITE-ProRule" id="PRU00409"/>
    </source>
</evidence>
<dbReference type="SUPFAM" id="SSF56059">
    <property type="entry name" value="Glutathione synthetase ATP-binding domain-like"/>
    <property type="match status" value="1"/>
</dbReference>
<dbReference type="EC" id="6.3.2.4" evidence="6 22"/>
<evidence type="ECO:0000256" key="21">
    <source>
        <dbReference type="ARBA" id="ARBA00077154"/>
    </source>
</evidence>
<dbReference type="Gene3D" id="3.40.50.20">
    <property type="match status" value="1"/>
</dbReference>
<dbReference type="Proteomes" id="UP000223071">
    <property type="component" value="Unassembled WGS sequence"/>
</dbReference>
<comment type="pathway">
    <text evidence="18">Glycan biosynthesis.</text>
</comment>
<dbReference type="GO" id="GO:0005524">
    <property type="term" value="F:ATP binding"/>
    <property type="evidence" value="ECO:0007669"/>
    <property type="project" value="UniProtKB-UniRule"/>
</dbReference>
<dbReference type="Gene3D" id="3.30.470.20">
    <property type="entry name" value="ATP-grasp fold, B domain"/>
    <property type="match status" value="1"/>
</dbReference>
<dbReference type="SUPFAM" id="SSF52440">
    <property type="entry name" value="PreATP-grasp domain"/>
    <property type="match status" value="1"/>
</dbReference>
<feature type="binding site" evidence="24">
    <location>
        <begin position="173"/>
        <end position="175"/>
    </location>
    <ligand>
        <name>ATP</name>
        <dbReference type="ChEBI" id="CHEBI:30616"/>
    </ligand>
</feature>
<dbReference type="Pfam" id="PF07478">
    <property type="entry name" value="Dala_Dala_lig_C"/>
    <property type="match status" value="1"/>
</dbReference>
<comment type="cofactor">
    <cofactor evidence="25">
        <name>Mg(2+)</name>
        <dbReference type="ChEBI" id="CHEBI:18420"/>
    </cofactor>
    <cofactor evidence="25">
        <name>Mn(2+)</name>
        <dbReference type="ChEBI" id="CHEBI:29035"/>
    </cofactor>
    <text evidence="25">Binds 2 magnesium or manganese ions per subunit.</text>
</comment>
<evidence type="ECO:0000256" key="1">
    <source>
        <dbReference type="ARBA" id="ARBA00001936"/>
    </source>
</evidence>
<feature type="binding site" evidence="24">
    <location>
        <position position="128"/>
    </location>
    <ligand>
        <name>ATP</name>
        <dbReference type="ChEBI" id="CHEBI:30616"/>
    </ligand>
</feature>
<dbReference type="GO" id="GO:0009252">
    <property type="term" value="P:peptidoglycan biosynthetic process"/>
    <property type="evidence" value="ECO:0007669"/>
    <property type="project" value="UniProtKB-UniRule"/>
</dbReference>
<dbReference type="FunFam" id="3.30.1490.20:FF:000007">
    <property type="entry name" value="D-alanine--D-alanine ligase"/>
    <property type="match status" value="1"/>
</dbReference>
<dbReference type="Gene3D" id="3.30.1490.20">
    <property type="entry name" value="ATP-grasp fold, A domain"/>
    <property type="match status" value="1"/>
</dbReference>
<dbReference type="Pfam" id="PF01820">
    <property type="entry name" value="Dala_Dala_lig_N"/>
    <property type="match status" value="1"/>
</dbReference>
<evidence type="ECO:0000256" key="2">
    <source>
        <dbReference type="ARBA" id="ARBA00003921"/>
    </source>
</evidence>
<feature type="domain" description="ATP-grasp" evidence="27">
    <location>
        <begin position="132"/>
        <end position="338"/>
    </location>
</feature>
<name>A0A2A9HHB3_TEPT2</name>
<dbReference type="InterPro" id="IPR011761">
    <property type="entry name" value="ATP-grasp"/>
</dbReference>
<evidence type="ECO:0000256" key="13">
    <source>
        <dbReference type="ARBA" id="ARBA00022960"/>
    </source>
</evidence>
<sequence>MTRKRVAVIFGGRSGEHEVSIVSARSVMAALDPARWEAVPIGISRSGDWLTPDETRAALESGARAFHGLGRPLLSAAEALAALASCDVAFPLVHGTFGEDGTLQGFLEMAGMPYAGAGVAASAIGMDKALMKALFREAGIPVARYSVIRSWEYTLHQNTSMALIEDAIGYPCFVKPANGGSSVGITKVRSREDLPRAFAAAFACDDKVVVEEAITGRELECSVLGNEQPEASVVGEIVPDREFYDYDSKYDPASKTELYIPAPVTRAVAEDARELALRMYRVMGCEGYARVDFFLTPGDRLIANEVNTIPGFTSISMYPKLWEASGLPYRELLTRILELAFERHARRPRP</sequence>
<evidence type="ECO:0000256" key="14">
    <source>
        <dbReference type="ARBA" id="ARBA00022984"/>
    </source>
</evidence>
<dbReference type="NCBIfam" id="NF002528">
    <property type="entry name" value="PRK01966.1-4"/>
    <property type="match status" value="1"/>
</dbReference>
<dbReference type="UniPathway" id="UPA00219"/>
<feature type="binding site" evidence="25">
    <location>
        <position position="305"/>
    </location>
    <ligand>
        <name>Mg(2+)</name>
        <dbReference type="ChEBI" id="CHEBI:18420"/>
        <label>2</label>
    </ligand>
</feature>
<dbReference type="FunFam" id="3.30.470.20:FF:000008">
    <property type="entry name" value="D-alanine--D-alanine ligase"/>
    <property type="match status" value="1"/>
</dbReference>
<dbReference type="PANTHER" id="PTHR23132:SF25">
    <property type="entry name" value="D-ALANINE--D-ALANINE LIGASE A"/>
    <property type="match status" value="1"/>
</dbReference>
<evidence type="ECO:0000256" key="12">
    <source>
        <dbReference type="ARBA" id="ARBA00022842"/>
    </source>
</evidence>
<reference evidence="28 29" key="1">
    <citation type="submission" date="2017-09" db="EMBL/GenBank/DDBJ databases">
        <title>Sequencing the genomes of two abundant thermophiles in Great Basin hot springs: Thermocrinis jamiesonii and novel Chloroflexi Thermoflexus hugenholtzii.</title>
        <authorList>
            <person name="Hedlund B."/>
        </authorList>
    </citation>
    <scope>NUCLEOTIDE SEQUENCE [LARGE SCALE GENOMIC DNA]</scope>
    <source>
        <strain evidence="28 29">G233</strain>
    </source>
</reference>
<dbReference type="GO" id="GO:0005829">
    <property type="term" value="C:cytosol"/>
    <property type="evidence" value="ECO:0007669"/>
    <property type="project" value="TreeGrafter"/>
</dbReference>
<organism evidence="28 29">
    <name type="scientific">Tepidiforma thermophila (strain KCTC 52669 / CGMCC 1.13589 / G233)</name>
    <dbReference type="NCBI Taxonomy" id="2761530"/>
    <lineage>
        <taxon>Bacteria</taxon>
        <taxon>Bacillati</taxon>
        <taxon>Chloroflexota</taxon>
        <taxon>Tepidiformia</taxon>
        <taxon>Tepidiformales</taxon>
        <taxon>Tepidiformaceae</taxon>
        <taxon>Tepidiforma</taxon>
    </lineage>
</organism>
<feature type="binding site" evidence="25">
    <location>
        <position position="292"/>
    </location>
    <ligand>
        <name>Mg(2+)</name>
        <dbReference type="ChEBI" id="CHEBI:18420"/>
        <label>1</label>
    </ligand>
</feature>
<evidence type="ECO:0000256" key="7">
    <source>
        <dbReference type="ARBA" id="ARBA00022490"/>
    </source>
</evidence>
<evidence type="ECO:0000256" key="8">
    <source>
        <dbReference type="ARBA" id="ARBA00022598"/>
    </source>
</evidence>
<dbReference type="InterPro" id="IPR000291">
    <property type="entry name" value="D-Ala_lig_Van_CS"/>
</dbReference>
<keyword evidence="15 25" id="KW-0464">Manganese</keyword>
<keyword evidence="10 24" id="KW-0547">Nucleotide-binding</keyword>
<comment type="subcellular location">
    <subcellularLocation>
        <location evidence="3 22">Cytoplasm</location>
    </subcellularLocation>
</comment>
<keyword evidence="14 22" id="KW-0573">Peptidoglycan synthesis</keyword>
<evidence type="ECO:0000256" key="18">
    <source>
        <dbReference type="ARBA" id="ARBA00060592"/>
    </source>
</evidence>
<feature type="binding site" evidence="25">
    <location>
        <position position="307"/>
    </location>
    <ligand>
        <name>Mg(2+)</name>
        <dbReference type="ChEBI" id="CHEBI:18420"/>
        <label>2</label>
    </ligand>
</feature>
<dbReference type="NCBIfam" id="TIGR01205">
    <property type="entry name" value="D_ala_D_alaTIGR"/>
    <property type="match status" value="1"/>
</dbReference>
<feature type="binding site" evidence="25">
    <location>
        <position position="305"/>
    </location>
    <ligand>
        <name>Mg(2+)</name>
        <dbReference type="ChEBI" id="CHEBI:18420"/>
        <label>1</label>
    </ligand>
</feature>
<keyword evidence="9 25" id="KW-0479">Metal-binding</keyword>
<dbReference type="PANTHER" id="PTHR23132">
    <property type="entry name" value="D-ALANINE--D-ALANINE LIGASE"/>
    <property type="match status" value="1"/>
</dbReference>
<evidence type="ECO:0000313" key="28">
    <source>
        <dbReference type="EMBL" id="PFG74209.1"/>
    </source>
</evidence>
<evidence type="ECO:0000256" key="20">
    <source>
        <dbReference type="ARBA" id="ARBA00076288"/>
    </source>
</evidence>
<evidence type="ECO:0000256" key="16">
    <source>
        <dbReference type="ARBA" id="ARBA00023316"/>
    </source>
</evidence>
<dbReference type="RefSeq" id="WP_098503613.1">
    <property type="nucleotide sequence ID" value="NZ_PDJQ01000001.1"/>
</dbReference>
<evidence type="ECO:0000256" key="10">
    <source>
        <dbReference type="ARBA" id="ARBA00022741"/>
    </source>
</evidence>
<feature type="binding site" evidence="24">
    <location>
        <begin position="181"/>
        <end position="182"/>
    </location>
    <ligand>
        <name>ATP</name>
        <dbReference type="ChEBI" id="CHEBI:30616"/>
    </ligand>
</feature>
<dbReference type="NCBIfam" id="NF002378">
    <property type="entry name" value="PRK01372.1"/>
    <property type="match status" value="1"/>
</dbReference>
<evidence type="ECO:0000256" key="19">
    <source>
        <dbReference type="ARBA" id="ARBA00068427"/>
    </source>
</evidence>
<evidence type="ECO:0000256" key="6">
    <source>
        <dbReference type="ARBA" id="ARBA00012216"/>
    </source>
</evidence>
<feature type="active site" evidence="23">
    <location>
        <position position="181"/>
    </location>
</feature>
<evidence type="ECO:0000256" key="25">
    <source>
        <dbReference type="PIRSR" id="PIRSR039102-3"/>
    </source>
</evidence>
<keyword evidence="11 26" id="KW-0067">ATP-binding</keyword>
<evidence type="ECO:0000256" key="17">
    <source>
        <dbReference type="ARBA" id="ARBA00047614"/>
    </source>
</evidence>
<dbReference type="InterPro" id="IPR011127">
    <property type="entry name" value="Dala_Dala_lig_N"/>
</dbReference>
<feature type="binding site" evidence="24">
    <location>
        <begin position="304"/>
        <end position="305"/>
    </location>
    <ligand>
        <name>ATP</name>
        <dbReference type="ChEBI" id="CHEBI:30616"/>
    </ligand>
</feature>